<evidence type="ECO:0000313" key="3">
    <source>
        <dbReference type="EMBL" id="NHB93849.1"/>
    </source>
</evidence>
<proteinExistence type="predicted"/>
<organism evidence="3 4">
    <name type="scientific">Photorhabdus cinerea</name>
    <dbReference type="NCBI Taxonomy" id="471575"/>
    <lineage>
        <taxon>Bacteria</taxon>
        <taxon>Pseudomonadati</taxon>
        <taxon>Pseudomonadota</taxon>
        <taxon>Gammaproteobacteria</taxon>
        <taxon>Enterobacterales</taxon>
        <taxon>Morganellaceae</taxon>
        <taxon>Photorhabdus</taxon>
    </lineage>
</organism>
<sequence length="103" mass="11644">MGDNMSITSAKMLAHALRNERKKRKLSQDKVADSIGIKQSTVSEFENYPDGTRLETLFKLLAALDLELQVTKRGALLHAWSSSSNNSQNQEGLHDQQGWDQEW</sequence>
<feature type="domain" description="HTH cro/C1-type" evidence="2">
    <location>
        <begin position="17"/>
        <end position="71"/>
    </location>
</feature>
<dbReference type="SMART" id="SM00530">
    <property type="entry name" value="HTH_XRE"/>
    <property type="match status" value="1"/>
</dbReference>
<dbReference type="Pfam" id="PF01381">
    <property type="entry name" value="HTH_3"/>
    <property type="match status" value="1"/>
</dbReference>
<dbReference type="CDD" id="cd00093">
    <property type="entry name" value="HTH_XRE"/>
    <property type="match status" value="1"/>
</dbReference>
<protein>
    <submittedName>
        <fullName evidence="3">Transcriptional regulator</fullName>
    </submittedName>
</protein>
<dbReference type="Proteomes" id="UP000591844">
    <property type="component" value="Unassembled WGS sequence"/>
</dbReference>
<dbReference type="InterPro" id="IPR001387">
    <property type="entry name" value="Cro/C1-type_HTH"/>
</dbReference>
<keyword evidence="4" id="KW-1185">Reference proteome</keyword>
<feature type="region of interest" description="Disordered" evidence="1">
    <location>
        <begin position="81"/>
        <end position="103"/>
    </location>
</feature>
<feature type="compositionally biased region" description="Low complexity" evidence="1">
    <location>
        <begin position="81"/>
        <end position="90"/>
    </location>
</feature>
<name>A0A7X5QGD8_9GAMM</name>
<gene>
    <name evidence="3" type="ORF">C5469_17570</name>
</gene>
<reference evidence="3 4" key="1">
    <citation type="submission" date="2018-02" db="EMBL/GenBank/DDBJ databases">
        <authorList>
            <person name="Machado R.A."/>
        </authorList>
    </citation>
    <scope>NUCLEOTIDE SEQUENCE [LARGE SCALE GENOMIC DNA]</scope>
    <source>
        <strain evidence="3 4">DSM 19724</strain>
    </source>
</reference>
<dbReference type="InterPro" id="IPR010982">
    <property type="entry name" value="Lambda_DNA-bd_dom_sf"/>
</dbReference>
<dbReference type="SUPFAM" id="SSF47413">
    <property type="entry name" value="lambda repressor-like DNA-binding domains"/>
    <property type="match status" value="1"/>
</dbReference>
<dbReference type="PROSITE" id="PS50943">
    <property type="entry name" value="HTH_CROC1"/>
    <property type="match status" value="1"/>
</dbReference>
<dbReference type="EMBL" id="PUJW01000020">
    <property type="protein sequence ID" value="NHB93849.1"/>
    <property type="molecule type" value="Genomic_DNA"/>
</dbReference>
<evidence type="ECO:0000256" key="1">
    <source>
        <dbReference type="SAM" id="MobiDB-lite"/>
    </source>
</evidence>
<dbReference type="Gene3D" id="1.10.260.40">
    <property type="entry name" value="lambda repressor-like DNA-binding domains"/>
    <property type="match status" value="1"/>
</dbReference>
<dbReference type="GO" id="GO:0003677">
    <property type="term" value="F:DNA binding"/>
    <property type="evidence" value="ECO:0007669"/>
    <property type="project" value="InterPro"/>
</dbReference>
<dbReference type="AlphaFoldDB" id="A0A7X5QGD8"/>
<evidence type="ECO:0000313" key="4">
    <source>
        <dbReference type="Proteomes" id="UP000591844"/>
    </source>
</evidence>
<accession>A0A7X5QGD8</accession>
<comment type="caution">
    <text evidence="3">The sequence shown here is derived from an EMBL/GenBank/DDBJ whole genome shotgun (WGS) entry which is preliminary data.</text>
</comment>
<evidence type="ECO:0000259" key="2">
    <source>
        <dbReference type="PROSITE" id="PS50943"/>
    </source>
</evidence>